<dbReference type="PROSITE" id="PS51257">
    <property type="entry name" value="PROKAR_LIPOPROTEIN"/>
    <property type="match status" value="1"/>
</dbReference>
<reference evidence="1 2" key="1">
    <citation type="submission" date="2016-10" db="EMBL/GenBank/DDBJ databases">
        <authorList>
            <person name="de Groot N.N."/>
        </authorList>
    </citation>
    <scope>NUCLEOTIDE SEQUENCE [LARGE SCALE GENOMIC DNA]</scope>
    <source>
        <strain evidence="1 2">D15d</strain>
    </source>
</reference>
<evidence type="ECO:0000313" key="1">
    <source>
        <dbReference type="EMBL" id="SEF88925.1"/>
    </source>
</evidence>
<accession>A0A1H5VNL2</accession>
<name>A0A1H5VNL2_9FIRM</name>
<proteinExistence type="predicted"/>
<dbReference type="AlphaFoldDB" id="A0A1H5VNL2"/>
<dbReference type="RefSeq" id="WP_103953074.1">
    <property type="nucleotide sequence ID" value="NZ_FNUL01000012.1"/>
</dbReference>
<keyword evidence="2" id="KW-1185">Reference proteome</keyword>
<evidence type="ECO:0008006" key="3">
    <source>
        <dbReference type="Google" id="ProtNLM"/>
    </source>
</evidence>
<protein>
    <recommendedName>
        <fullName evidence="3">Lipoprotein</fullName>
    </recommendedName>
</protein>
<organism evidence="1 2">
    <name type="scientific">Lachnospira multipara</name>
    <dbReference type="NCBI Taxonomy" id="28051"/>
    <lineage>
        <taxon>Bacteria</taxon>
        <taxon>Bacillati</taxon>
        <taxon>Bacillota</taxon>
        <taxon>Clostridia</taxon>
        <taxon>Lachnospirales</taxon>
        <taxon>Lachnospiraceae</taxon>
        <taxon>Lachnospira</taxon>
    </lineage>
</organism>
<sequence>MKLNKLFAISISSLTILTSITGCSNKLQEEKITKITDDFTDYNKIFEENMFYVKHSDGTFEKTHFGNASFESGETNENSPNFEKIMWFKDDFSQIPILYSGDELLMYSSADFSEVFTLERFYDYGYSIGIRNLETTESGRYALTFSDDESYVYPNSDTSELEKLKTKKIVIDKLGGVQMMNSAAATKDKVNGTSQDNESDEVSYLTSAGTIGGLAQDKTYPVEIYEGTVKHDYNLTADVRVLGEFETYTITNYEYVANKCIRVKLPEDWKSGYYCINGSGMFLYINDKDINKDDNEDLLSYDTSNKLFNEPYVEEKTDLFGETKTITNQVVSDGDVYVPYSNGNTVANKNIYTTEYKYNYETPKNITVKVNNVTYNKDITIEMETPAGKTYTLEYKDGVYKTTFKTDSSTLSGVLNFKMYNVEGDNVDISLAVTD</sequence>
<dbReference type="Proteomes" id="UP000236726">
    <property type="component" value="Unassembled WGS sequence"/>
</dbReference>
<dbReference type="EMBL" id="FNUL01000012">
    <property type="protein sequence ID" value="SEF88925.1"/>
    <property type="molecule type" value="Genomic_DNA"/>
</dbReference>
<evidence type="ECO:0000313" key="2">
    <source>
        <dbReference type="Proteomes" id="UP000236726"/>
    </source>
</evidence>
<gene>
    <name evidence="1" type="ORF">SAMN05216537_1123</name>
</gene>